<evidence type="ECO:0000313" key="2">
    <source>
        <dbReference type="EMBL" id="CAA9273510.1"/>
    </source>
</evidence>
<feature type="compositionally biased region" description="Low complexity" evidence="1">
    <location>
        <begin position="32"/>
        <end position="43"/>
    </location>
</feature>
<feature type="non-terminal residue" evidence="2">
    <location>
        <position position="1"/>
    </location>
</feature>
<dbReference type="AlphaFoldDB" id="A0A6J4JC34"/>
<gene>
    <name evidence="2" type="ORF">AVDCRST_MAG04-3248</name>
</gene>
<sequence>VRPLRRRPAERSARCGMAGTGRTAHRGSAVQAGFRPAVAPARAGGAGGDGDGSALRARRPALRAPLAAVPL</sequence>
<dbReference type="EMBL" id="CADCTL010000238">
    <property type="protein sequence ID" value="CAA9273510.1"/>
    <property type="molecule type" value="Genomic_DNA"/>
</dbReference>
<name>A0A6J4JC34_9PROT</name>
<reference evidence="2" key="1">
    <citation type="submission" date="2020-02" db="EMBL/GenBank/DDBJ databases">
        <authorList>
            <person name="Meier V. D."/>
        </authorList>
    </citation>
    <scope>NUCLEOTIDE SEQUENCE</scope>
    <source>
        <strain evidence="2">AVDCRST_MAG04</strain>
    </source>
</reference>
<feature type="non-terminal residue" evidence="2">
    <location>
        <position position="71"/>
    </location>
</feature>
<protein>
    <submittedName>
        <fullName evidence="2">Uncharacterized protein</fullName>
    </submittedName>
</protein>
<evidence type="ECO:0000256" key="1">
    <source>
        <dbReference type="SAM" id="MobiDB-lite"/>
    </source>
</evidence>
<feature type="region of interest" description="Disordered" evidence="1">
    <location>
        <begin position="1"/>
        <end position="55"/>
    </location>
</feature>
<proteinExistence type="predicted"/>
<accession>A0A6J4JC34</accession>
<organism evidence="2">
    <name type="scientific">uncultured Acetobacteraceae bacterium</name>
    <dbReference type="NCBI Taxonomy" id="169975"/>
    <lineage>
        <taxon>Bacteria</taxon>
        <taxon>Pseudomonadati</taxon>
        <taxon>Pseudomonadota</taxon>
        <taxon>Alphaproteobacteria</taxon>
        <taxon>Acetobacterales</taxon>
        <taxon>Acetobacteraceae</taxon>
        <taxon>environmental samples</taxon>
    </lineage>
</organism>